<protein>
    <recommendedName>
        <fullName evidence="4">YfhD-like protein</fullName>
    </recommendedName>
</protein>
<feature type="compositionally biased region" description="Basic and acidic residues" evidence="1">
    <location>
        <begin position="53"/>
        <end position="65"/>
    </location>
</feature>
<accession>A0A1G8J2H0</accession>
<reference evidence="2 3" key="1">
    <citation type="submission" date="2016-10" db="EMBL/GenBank/DDBJ databases">
        <authorList>
            <person name="de Groot N.N."/>
        </authorList>
    </citation>
    <scope>NUCLEOTIDE SEQUENCE [LARGE SCALE GENOMIC DNA]</scope>
    <source>
        <strain evidence="2 3">DSM 21632</strain>
    </source>
</reference>
<proteinExistence type="predicted"/>
<sequence length="65" mass="7917">MAHRENKNRQDKKNRGLNRENRKRNHQQELQVDNRQTEFASESEFQDDLDNLNNRDIREDNCSDC</sequence>
<dbReference type="AlphaFoldDB" id="A0A1G8J2H0"/>
<evidence type="ECO:0000256" key="1">
    <source>
        <dbReference type="SAM" id="MobiDB-lite"/>
    </source>
</evidence>
<feature type="compositionally biased region" description="Basic and acidic residues" evidence="1">
    <location>
        <begin position="1"/>
        <end position="20"/>
    </location>
</feature>
<dbReference type="RefSeq" id="WP_091276154.1">
    <property type="nucleotide sequence ID" value="NZ_FNDK01000028.1"/>
</dbReference>
<dbReference type="EMBL" id="FNDK01000028">
    <property type="protein sequence ID" value="SDI25321.1"/>
    <property type="molecule type" value="Genomic_DNA"/>
</dbReference>
<dbReference type="Proteomes" id="UP000199163">
    <property type="component" value="Unassembled WGS sequence"/>
</dbReference>
<evidence type="ECO:0008006" key="4">
    <source>
        <dbReference type="Google" id="ProtNLM"/>
    </source>
</evidence>
<organism evidence="2 3">
    <name type="scientific">Alteribacillus persepolensis</name>
    <dbReference type="NCBI Taxonomy" id="568899"/>
    <lineage>
        <taxon>Bacteria</taxon>
        <taxon>Bacillati</taxon>
        <taxon>Bacillota</taxon>
        <taxon>Bacilli</taxon>
        <taxon>Bacillales</taxon>
        <taxon>Bacillaceae</taxon>
        <taxon>Alteribacillus</taxon>
    </lineage>
</organism>
<name>A0A1G8J2H0_9BACI</name>
<feature type="region of interest" description="Disordered" evidence="1">
    <location>
        <begin position="1"/>
        <end position="65"/>
    </location>
</feature>
<evidence type="ECO:0000313" key="3">
    <source>
        <dbReference type="Proteomes" id="UP000199163"/>
    </source>
</evidence>
<gene>
    <name evidence="2" type="ORF">SAMN05192534_12823</name>
</gene>
<evidence type="ECO:0000313" key="2">
    <source>
        <dbReference type="EMBL" id="SDI25321.1"/>
    </source>
</evidence>
<feature type="compositionally biased region" description="Polar residues" evidence="1">
    <location>
        <begin position="28"/>
        <end position="40"/>
    </location>
</feature>
<keyword evidence="3" id="KW-1185">Reference proteome</keyword>